<dbReference type="Proteomes" id="UP000261210">
    <property type="component" value="Unassembled WGS sequence"/>
</dbReference>
<evidence type="ECO:0000313" key="5">
    <source>
        <dbReference type="Proteomes" id="UP000261210"/>
    </source>
</evidence>
<dbReference type="EMBL" id="QSQU01000004">
    <property type="protein sequence ID" value="RGK66347.1"/>
    <property type="molecule type" value="Genomic_DNA"/>
</dbReference>
<organism evidence="2 5">
    <name type="scientific">Bacteroides xylanisolvens</name>
    <dbReference type="NCBI Taxonomy" id="371601"/>
    <lineage>
        <taxon>Bacteria</taxon>
        <taxon>Pseudomonadati</taxon>
        <taxon>Bacteroidota</taxon>
        <taxon>Bacteroidia</taxon>
        <taxon>Bacteroidales</taxon>
        <taxon>Bacteroidaceae</taxon>
        <taxon>Bacteroides</taxon>
    </lineage>
</organism>
<accession>A0A3E4NMJ8</accession>
<evidence type="ECO:0000313" key="7">
    <source>
        <dbReference type="Proteomes" id="UP000285503"/>
    </source>
</evidence>
<evidence type="ECO:0000313" key="2">
    <source>
        <dbReference type="EMBL" id="RGK66347.1"/>
    </source>
</evidence>
<dbReference type="Proteomes" id="UP000285503">
    <property type="component" value="Unassembled WGS sequence"/>
</dbReference>
<proteinExistence type="predicted"/>
<evidence type="ECO:0000313" key="4">
    <source>
        <dbReference type="EMBL" id="RHL33302.1"/>
    </source>
</evidence>
<dbReference type="AlphaFoldDB" id="A0A3E4NMJ8"/>
<feature type="domain" description="DUF3823" evidence="1">
    <location>
        <begin position="32"/>
        <end position="111"/>
    </location>
</feature>
<dbReference type="RefSeq" id="WP_117683374.1">
    <property type="nucleotide sequence ID" value="NZ_JAASHA010000017.1"/>
</dbReference>
<dbReference type="EMBL" id="QRNE01000001">
    <property type="protein sequence ID" value="RHK30023.1"/>
    <property type="molecule type" value="Genomic_DNA"/>
</dbReference>
<protein>
    <submittedName>
        <fullName evidence="2">DUF3823 domain-containing protein</fullName>
    </submittedName>
</protein>
<dbReference type="Proteomes" id="UP000284495">
    <property type="component" value="Unassembled WGS sequence"/>
</dbReference>
<sequence length="253" mass="29055">MKTIFKYIFLLPALMLATSCEKDNYEEPEAGIFGQVYDHHGKPLQVAIGQGSMSIRIVERSYAQGDPNKVVTPQYLNLHQDGSFINNKLFAGVYEANPHQGPFYEALDDDQTPYTEVVDLRDGVRRQVNFTVTPYLTLEWVREPFISTDGKIYASFKFHRNKKAGYEMPALNDCCIWISRTQYCGPEGDGNYTPAATKLTPEMEGQEILLSSKIGIKYANHYWIRIGARCNDKYQKYIFTDIKELDVREDQVY</sequence>
<dbReference type="Gene3D" id="2.60.40.2060">
    <property type="match status" value="1"/>
</dbReference>
<gene>
    <name evidence="4" type="ORF">DW027_22530</name>
    <name evidence="3" type="ORF">DW075_00325</name>
    <name evidence="2" type="ORF">DXD03_03490</name>
</gene>
<dbReference type="PROSITE" id="PS51257">
    <property type="entry name" value="PROKAR_LIPOPROTEIN"/>
    <property type="match status" value="1"/>
</dbReference>
<evidence type="ECO:0000313" key="6">
    <source>
        <dbReference type="Proteomes" id="UP000284495"/>
    </source>
</evidence>
<evidence type="ECO:0000313" key="3">
    <source>
        <dbReference type="EMBL" id="RHK30023.1"/>
    </source>
</evidence>
<dbReference type="InterPro" id="IPR024278">
    <property type="entry name" value="DUF3823_N"/>
</dbReference>
<name>A0A3E4NMJ8_9BACE</name>
<dbReference type="EMBL" id="QROO01000038">
    <property type="protein sequence ID" value="RHL33302.1"/>
    <property type="molecule type" value="Genomic_DNA"/>
</dbReference>
<evidence type="ECO:0000259" key="1">
    <source>
        <dbReference type="Pfam" id="PF12866"/>
    </source>
</evidence>
<dbReference type="Gene3D" id="2.60.40.1120">
    <property type="entry name" value="Carboxypeptidase-like, regulatory domain"/>
    <property type="match status" value="1"/>
</dbReference>
<comment type="caution">
    <text evidence="2">The sequence shown here is derived from an EMBL/GenBank/DDBJ whole genome shotgun (WGS) entry which is preliminary data.</text>
</comment>
<dbReference type="Pfam" id="PF12866">
    <property type="entry name" value="DUF3823"/>
    <property type="match status" value="1"/>
</dbReference>
<reference evidence="5 6" key="1">
    <citation type="submission" date="2018-08" db="EMBL/GenBank/DDBJ databases">
        <title>A genome reference for cultivated species of the human gut microbiota.</title>
        <authorList>
            <person name="Zou Y."/>
            <person name="Xue W."/>
            <person name="Luo G."/>
        </authorList>
    </citation>
    <scope>NUCLEOTIDE SEQUENCE [LARGE SCALE GENOMIC DNA]</scope>
    <source>
        <strain evidence="4 6">AF38-2</strain>
        <strain evidence="3 7">AF46-11NS</strain>
        <strain evidence="2 5">TF10-34</strain>
    </source>
</reference>